<dbReference type="Proteomes" id="UP000016361">
    <property type="component" value="Unassembled WGS sequence"/>
</dbReference>
<dbReference type="AlphaFoldDB" id="S4NS12"/>
<name>S4NS12_9LACO</name>
<accession>S4NS12</accession>
<keyword evidence="2" id="KW-1185">Reference proteome</keyword>
<dbReference type="EMBL" id="BASH01000003">
    <property type="protein sequence ID" value="GAD16723.1"/>
    <property type="molecule type" value="Genomic_DNA"/>
</dbReference>
<reference evidence="2" key="1">
    <citation type="journal article" date="2013" name="Genome Announc.">
        <title>Draft Genome Sequence of D-Branched-Chain Amino Acid Producer Lactobacillus otakiensis JCM 15040T, Isolated from a Traditional Japanese Pickle.</title>
        <authorList>
            <person name="Doi K."/>
            <person name="Mori K."/>
            <person name="Mutaguchi Y."/>
            <person name="Tashiro K."/>
            <person name="Fujino Y."/>
            <person name="Ohmori T."/>
            <person name="Kuhara S."/>
            <person name="Ohshima T."/>
        </authorList>
    </citation>
    <scope>NUCLEOTIDE SEQUENCE [LARGE SCALE GENOMIC DNA]</scope>
    <source>
        <strain evidence="2">JCM 15040</strain>
    </source>
</reference>
<sequence>MKYPGDNDIFSEKRYRANSSAFDIGFTMQLYFLPLFESASAVD</sequence>
<organism evidence="1 2">
    <name type="scientific">Lentilactobacillus otakiensis DSM 19908 = JCM 15040</name>
    <dbReference type="NCBI Taxonomy" id="1423780"/>
    <lineage>
        <taxon>Bacteria</taxon>
        <taxon>Bacillati</taxon>
        <taxon>Bacillota</taxon>
        <taxon>Bacilli</taxon>
        <taxon>Lactobacillales</taxon>
        <taxon>Lactobacillaceae</taxon>
        <taxon>Lentilactobacillus</taxon>
    </lineage>
</organism>
<gene>
    <name evidence="1" type="ORF">LOT_1261</name>
</gene>
<evidence type="ECO:0000313" key="1">
    <source>
        <dbReference type="EMBL" id="GAD16723.1"/>
    </source>
</evidence>
<protein>
    <submittedName>
        <fullName evidence="1">Uncharacterized protein</fullName>
    </submittedName>
</protein>
<evidence type="ECO:0000313" key="2">
    <source>
        <dbReference type="Proteomes" id="UP000016361"/>
    </source>
</evidence>
<comment type="caution">
    <text evidence="1">The sequence shown here is derived from an EMBL/GenBank/DDBJ whole genome shotgun (WGS) entry which is preliminary data.</text>
</comment>
<proteinExistence type="predicted"/>